<keyword evidence="3" id="KW-1133">Transmembrane helix</keyword>
<reference evidence="4 5" key="1">
    <citation type="submission" date="2019-01" db="EMBL/GenBank/DDBJ databases">
        <authorList>
            <person name="Ferrante I. M."/>
        </authorList>
    </citation>
    <scope>NUCLEOTIDE SEQUENCE [LARGE SCALE GENOMIC DNA]</scope>
    <source>
        <strain evidence="4 5">B856</strain>
    </source>
</reference>
<keyword evidence="5" id="KW-1185">Reference proteome</keyword>
<gene>
    <name evidence="4" type="ORF">PSNMU_V1.4_AUG-EV-PASAV3_0024620</name>
</gene>
<sequence length="231" mass="25311">MITTTSTRSQPFVVPSTPNGMRTGNPNCSQRSVCLGSSSMIRSGPPSLSSSSLLSGIQTTEMDTSMFLLPDNPLLSPLLIATVALVLLISAQSFINKMLEGDQGLGAFLSDGSGFNRSGFRPSNRGDDGGKDKDPLPWLKLPRLDFVEVAGQNELPPPDAAANEMDEEERQRAYEELEGLRLRLNRELENVRKRRAQDGETSTGDDMAEARRLQTKLEGLMKLYGIEYETD</sequence>
<accession>A0A448Z118</accession>
<evidence type="ECO:0000256" key="2">
    <source>
        <dbReference type="SAM" id="MobiDB-lite"/>
    </source>
</evidence>
<proteinExistence type="predicted"/>
<dbReference type="OrthoDB" id="48921at2759"/>
<evidence type="ECO:0000313" key="4">
    <source>
        <dbReference type="EMBL" id="VEU35716.1"/>
    </source>
</evidence>
<name>A0A448Z118_9STRA</name>
<feature type="region of interest" description="Disordered" evidence="2">
    <location>
        <begin position="1"/>
        <end position="26"/>
    </location>
</feature>
<feature type="transmembrane region" description="Helical" evidence="3">
    <location>
        <begin position="74"/>
        <end position="95"/>
    </location>
</feature>
<keyword evidence="1" id="KW-0175">Coiled coil</keyword>
<dbReference type="EMBL" id="CAACVS010000067">
    <property type="protein sequence ID" value="VEU35716.1"/>
    <property type="molecule type" value="Genomic_DNA"/>
</dbReference>
<dbReference type="Proteomes" id="UP000291116">
    <property type="component" value="Unassembled WGS sequence"/>
</dbReference>
<feature type="coiled-coil region" evidence="1">
    <location>
        <begin position="163"/>
        <end position="194"/>
    </location>
</feature>
<keyword evidence="3" id="KW-0812">Transmembrane</keyword>
<dbReference type="AlphaFoldDB" id="A0A448Z118"/>
<protein>
    <submittedName>
        <fullName evidence="4">Uncharacterized protein</fullName>
    </submittedName>
</protein>
<evidence type="ECO:0000313" key="5">
    <source>
        <dbReference type="Proteomes" id="UP000291116"/>
    </source>
</evidence>
<organism evidence="4 5">
    <name type="scientific">Pseudo-nitzschia multistriata</name>
    <dbReference type="NCBI Taxonomy" id="183589"/>
    <lineage>
        <taxon>Eukaryota</taxon>
        <taxon>Sar</taxon>
        <taxon>Stramenopiles</taxon>
        <taxon>Ochrophyta</taxon>
        <taxon>Bacillariophyta</taxon>
        <taxon>Bacillariophyceae</taxon>
        <taxon>Bacillariophycidae</taxon>
        <taxon>Bacillariales</taxon>
        <taxon>Bacillariaceae</taxon>
        <taxon>Pseudo-nitzschia</taxon>
    </lineage>
</organism>
<evidence type="ECO:0000256" key="3">
    <source>
        <dbReference type="SAM" id="Phobius"/>
    </source>
</evidence>
<keyword evidence="3" id="KW-0472">Membrane</keyword>
<evidence type="ECO:0000256" key="1">
    <source>
        <dbReference type="SAM" id="Coils"/>
    </source>
</evidence>